<dbReference type="EMBL" id="JASGBQ010000012">
    <property type="protein sequence ID" value="MDI9242425.1"/>
    <property type="molecule type" value="Genomic_DNA"/>
</dbReference>
<evidence type="ECO:0000259" key="2">
    <source>
        <dbReference type="SMART" id="SM00382"/>
    </source>
</evidence>
<keyword evidence="4" id="KW-1185">Reference proteome</keyword>
<organism evidence="3 4">
    <name type="scientific">Fusibacillus kribbianus</name>
    <dbReference type="NCBI Taxonomy" id="3044208"/>
    <lineage>
        <taxon>Bacteria</taxon>
        <taxon>Bacillati</taxon>
        <taxon>Bacillota</taxon>
        <taxon>Clostridia</taxon>
        <taxon>Lachnospirales</taxon>
        <taxon>Lachnospiraceae</taxon>
        <taxon>Fusibacillus</taxon>
    </lineage>
</organism>
<dbReference type="SUPFAM" id="SSF52540">
    <property type="entry name" value="P-loop containing nucleoside triphosphate hydrolases"/>
    <property type="match status" value="1"/>
</dbReference>
<dbReference type="PANTHER" id="PTHR30486:SF6">
    <property type="entry name" value="TYPE IV PILUS RETRACTATION ATPASE PILT"/>
    <property type="match status" value="1"/>
</dbReference>
<feature type="domain" description="AAA+ ATPase" evidence="2">
    <location>
        <begin position="171"/>
        <end position="368"/>
    </location>
</feature>
<name>A0AAP4EZX7_9FIRM</name>
<comment type="caution">
    <text evidence="3">The sequence shown here is derived from an EMBL/GenBank/DDBJ whole genome shotgun (WGS) entry which is preliminary data.</text>
</comment>
<dbReference type="GO" id="GO:0016887">
    <property type="term" value="F:ATP hydrolysis activity"/>
    <property type="evidence" value="ECO:0007669"/>
    <property type="project" value="InterPro"/>
</dbReference>
<reference evidence="3 4" key="1">
    <citation type="submission" date="2023-05" db="EMBL/GenBank/DDBJ databases">
        <title>[ruminococcus] sp. nov., isolated from a pig farm feces dump.</title>
        <authorList>
            <person name="Chang Y.-H."/>
        </authorList>
    </citation>
    <scope>NUCLEOTIDE SEQUENCE [LARGE SCALE GENOMIC DNA]</scope>
    <source>
        <strain evidence="3 4">YH-rum2234</strain>
    </source>
</reference>
<dbReference type="InterPro" id="IPR050921">
    <property type="entry name" value="T4SS_GSP_E_ATPase"/>
</dbReference>
<dbReference type="SMART" id="SM00382">
    <property type="entry name" value="AAA"/>
    <property type="match status" value="1"/>
</dbReference>
<dbReference type="PANTHER" id="PTHR30486">
    <property type="entry name" value="TWITCHING MOTILITY PROTEIN PILT"/>
    <property type="match status" value="1"/>
</dbReference>
<dbReference type="AlphaFoldDB" id="A0AAP4EZX7"/>
<gene>
    <name evidence="3" type="ORF">QJ036_08060</name>
</gene>
<protein>
    <submittedName>
        <fullName evidence="3">CpaF family protein</fullName>
    </submittedName>
</protein>
<accession>A0AAP4EZX7</accession>
<dbReference type="Proteomes" id="UP001300383">
    <property type="component" value="Unassembled WGS sequence"/>
</dbReference>
<comment type="similarity">
    <text evidence="1">Belongs to the GSP E family.</text>
</comment>
<dbReference type="Gene3D" id="3.40.50.300">
    <property type="entry name" value="P-loop containing nucleotide triphosphate hydrolases"/>
    <property type="match status" value="1"/>
</dbReference>
<proteinExistence type="inferred from homology"/>
<dbReference type="Pfam" id="PF00437">
    <property type="entry name" value="T2SSE"/>
    <property type="match status" value="1"/>
</dbReference>
<dbReference type="InterPro" id="IPR001482">
    <property type="entry name" value="T2SS/T4SS_dom"/>
</dbReference>
<dbReference type="InterPro" id="IPR027417">
    <property type="entry name" value="P-loop_NTPase"/>
</dbReference>
<dbReference type="InterPro" id="IPR003593">
    <property type="entry name" value="AAA+_ATPase"/>
</dbReference>
<evidence type="ECO:0000313" key="3">
    <source>
        <dbReference type="EMBL" id="MDI9242425.1"/>
    </source>
</evidence>
<evidence type="ECO:0000313" key="4">
    <source>
        <dbReference type="Proteomes" id="UP001300383"/>
    </source>
</evidence>
<dbReference type="CDD" id="cd01130">
    <property type="entry name" value="VirB11-like_ATPase"/>
    <property type="match status" value="1"/>
</dbReference>
<evidence type="ECO:0000256" key="1">
    <source>
        <dbReference type="ARBA" id="ARBA00006611"/>
    </source>
</evidence>
<dbReference type="Gene3D" id="3.30.450.380">
    <property type="match status" value="1"/>
</dbReference>
<sequence length="377" mass="42668">MEGQAQDERIQEMIDEEIVEESRRSCFPLEERLALRRRLFNSLRRLDVIQELLDDETVTEIMVNEPDSIFVERAGKLFKWEKSFSSREKLEDVIQQIVSRVNRTVNEASPIVDARLEDGSRVNVVLRAAAIDGPAVTIRKFGKEAFSLAYLVKLGTITEEAAGFLKECVRCRKNIFVSGGTGSGKTTFLNALSAWIPGDERIITIEDSAELKLQNLENLVRLEARRSSGEGEQEITVRDLIKTALRMRPSRIIVGEVRDGACLDMLQAMNTGHDGSLSTGHGRSAKDMLARLETMAMMGGDLPLSAIREQIASAIDIMVHLTRERDGSRRVETILGVKSYDRSREAYDLCPIFEKNRESRKLERVRKEPFLEKYFEG</sequence>